<dbReference type="STRING" id="688867.SAMN05660236_0523"/>
<keyword evidence="3" id="KW-1185">Reference proteome</keyword>
<dbReference type="GO" id="GO:0003677">
    <property type="term" value="F:DNA binding"/>
    <property type="evidence" value="ECO:0007669"/>
    <property type="project" value="InterPro"/>
</dbReference>
<dbReference type="InterPro" id="IPR001387">
    <property type="entry name" value="Cro/C1-type_HTH"/>
</dbReference>
<dbReference type="SMART" id="SM00530">
    <property type="entry name" value="HTH_XRE"/>
    <property type="match status" value="1"/>
</dbReference>
<name>A0A1T5IYE0_9BACT</name>
<dbReference type="AlphaFoldDB" id="A0A1T5IYE0"/>
<dbReference type="SUPFAM" id="SSF47413">
    <property type="entry name" value="lambda repressor-like DNA-binding domains"/>
    <property type="match status" value="1"/>
</dbReference>
<proteinExistence type="predicted"/>
<dbReference type="PROSITE" id="PS50943">
    <property type="entry name" value="HTH_CROC1"/>
    <property type="match status" value="1"/>
</dbReference>
<dbReference type="OrthoDB" id="7865033at2"/>
<gene>
    <name evidence="2" type="ORF">SAMN05660236_0523</name>
</gene>
<dbReference type="Pfam" id="PF01381">
    <property type="entry name" value="HTH_3"/>
    <property type="match status" value="1"/>
</dbReference>
<dbReference type="EMBL" id="FUZU01000001">
    <property type="protein sequence ID" value="SKC43948.1"/>
    <property type="molecule type" value="Genomic_DNA"/>
</dbReference>
<dbReference type="InterPro" id="IPR010982">
    <property type="entry name" value="Lambda_DNA-bd_dom_sf"/>
</dbReference>
<evidence type="ECO:0000313" key="3">
    <source>
        <dbReference type="Proteomes" id="UP000190961"/>
    </source>
</evidence>
<evidence type="ECO:0000313" key="2">
    <source>
        <dbReference type="EMBL" id="SKC43948.1"/>
    </source>
</evidence>
<sequence>MPKKEINRIKLVLVEKKRTNKWLAEQLEIDPSTVSRWCTNDMQPSLETLVAVAKVLDVDARELIVSTKK</sequence>
<organism evidence="2 3">
    <name type="scientific">Ohtaekwangia koreensis</name>
    <dbReference type="NCBI Taxonomy" id="688867"/>
    <lineage>
        <taxon>Bacteria</taxon>
        <taxon>Pseudomonadati</taxon>
        <taxon>Bacteroidota</taxon>
        <taxon>Cytophagia</taxon>
        <taxon>Cytophagales</taxon>
        <taxon>Fulvivirgaceae</taxon>
        <taxon>Ohtaekwangia</taxon>
    </lineage>
</organism>
<dbReference type="Gene3D" id="1.10.260.40">
    <property type="entry name" value="lambda repressor-like DNA-binding domains"/>
    <property type="match status" value="1"/>
</dbReference>
<dbReference type="CDD" id="cd00093">
    <property type="entry name" value="HTH_XRE"/>
    <property type="match status" value="1"/>
</dbReference>
<feature type="domain" description="HTH cro/C1-type" evidence="1">
    <location>
        <begin position="23"/>
        <end position="63"/>
    </location>
</feature>
<dbReference type="RefSeq" id="WP_079685142.1">
    <property type="nucleotide sequence ID" value="NZ_FUZU01000001.1"/>
</dbReference>
<accession>A0A1T5IYE0</accession>
<protein>
    <submittedName>
        <fullName evidence="2">Helix-turn-helix</fullName>
    </submittedName>
</protein>
<reference evidence="2 3" key="1">
    <citation type="submission" date="2017-02" db="EMBL/GenBank/DDBJ databases">
        <authorList>
            <person name="Peterson S.W."/>
        </authorList>
    </citation>
    <scope>NUCLEOTIDE SEQUENCE [LARGE SCALE GENOMIC DNA]</scope>
    <source>
        <strain evidence="2 3">DSM 25262</strain>
    </source>
</reference>
<dbReference type="Proteomes" id="UP000190961">
    <property type="component" value="Unassembled WGS sequence"/>
</dbReference>
<evidence type="ECO:0000259" key="1">
    <source>
        <dbReference type="PROSITE" id="PS50943"/>
    </source>
</evidence>